<evidence type="ECO:0000313" key="6">
    <source>
        <dbReference type="Proteomes" id="UP001163846"/>
    </source>
</evidence>
<organism evidence="5 6">
    <name type="scientific">Lentinula raphanica</name>
    <dbReference type="NCBI Taxonomy" id="153919"/>
    <lineage>
        <taxon>Eukaryota</taxon>
        <taxon>Fungi</taxon>
        <taxon>Dikarya</taxon>
        <taxon>Basidiomycota</taxon>
        <taxon>Agaricomycotina</taxon>
        <taxon>Agaricomycetes</taxon>
        <taxon>Agaricomycetidae</taxon>
        <taxon>Agaricales</taxon>
        <taxon>Marasmiineae</taxon>
        <taxon>Omphalotaceae</taxon>
        <taxon>Lentinula</taxon>
    </lineage>
</organism>
<sequence length="1205" mass="133629">MANRVKKKPRVEEEEEEEDENEESESEEEVFQVEYFKGARVDEDGNWEYLVKWFGYDNPNEDTWEPPENIANCQRLLGSFWTEVGGDDGDYFPGYECTPSREWIEKEKIRFARMNPGLDDRITAQRAREAEKEKKKQEGRQKKVKGSIAGKAVNKKFPKASSSKISARESSTITRPRIKEEPDDMGLTSKATSDPDAAMTDAGNPAKKKKKKKKDVIPTESSSESDYPLAAGKRKRSSFKATSPKVDPKDSKKRQLELELFPAEEEDQAPVAGNSASLFTPEKAAHKPLPQSIKSEELDQPLRQPTPGPSTSKPPKPPMPQVEPKKKPTLPRLSTARPVAGPSTMRSATLPSFPQARIPSLPSLPKISVQDRVGTESPISAGGISTKQRLMQGALQMTTPTEKVPEVSRPLPAQKFSSLSGLSFKKNRNTTNASPSINVDDKSPRIVPGHSILQTSTTSTPPSMPTSANIASTLRQSVVDIAIPASFSRKGKERETRGPTEKVIEPASAVADSTLPPQMSTSTTSVVTDEAENFLQSVIPGTETSSVDASISKTSNLRRLPTEDALWTGTIILETGGNENAQTISMEGMLLPSDPTAGRSALRQGAMPLKVAMSYNDSKLFMKSRSFFEVDDLGGILAACNPVQEWGWLTAESEEDVRKLKKLIGFLSHERLVGLVPVTVEGNVAAITLIHPYNLVYDRLPQIKLPSSNEPTLVVSLYTWILKSDDRTLDRVQNSFEDRLAFAQHRRDPKLPPGTYEAYGEPPGPKTSEGLGASKLMMKYGVRILEFSETLHSFLVSGSERPFALWPPVDSQAFSITSLAMIEREMLLGILKEYPATMNRGVLGNEHDPSLKVIFIHVNAMCPGPGRGNIRDIPGLPMYRLKNDVRFIVYGSSDVVNPRLPNVMEEIWHIGGIVTFTADALLSDPLGISKRILQIEEHECWVSYILPAAIGMAVSIGYRNREHLVQKRIACDALQHGPHHTRTPQSIEFLDEDGYSEMIPCTCEGFTYEWLLDAIDEELISVVGAPPLHALDPDLGGQETSNLHQGISRNGQPDKPNGWKQDHPPAPASSVAPFTNAPMHTTLEQSLSDSSKRSCDQDPFEIWALSLFDNEVRTRSEMLAFCIQEFKRLCGNVPQEEWGEVIKKEIMEELGRMQICRGFREDLRRFIIVAGSEDKDLRSGKGGFEWVTAEGFRFHDVADDDWEEM</sequence>
<dbReference type="InterPro" id="IPR016197">
    <property type="entry name" value="Chromo-like_dom_sf"/>
</dbReference>
<dbReference type="Gene3D" id="2.40.50.40">
    <property type="match status" value="1"/>
</dbReference>
<gene>
    <name evidence="5" type="ORF">F5878DRAFT_678891</name>
</gene>
<dbReference type="InterPro" id="IPR023780">
    <property type="entry name" value="Chromo_domain"/>
</dbReference>
<dbReference type="SUPFAM" id="SSF54160">
    <property type="entry name" value="Chromo domain-like"/>
    <property type="match status" value="1"/>
</dbReference>
<name>A0AA38UMN6_9AGAR</name>
<evidence type="ECO:0000256" key="1">
    <source>
        <dbReference type="ARBA" id="ARBA00004123"/>
    </source>
</evidence>
<dbReference type="InterPro" id="IPR000953">
    <property type="entry name" value="Chromo/chromo_shadow_dom"/>
</dbReference>
<feature type="compositionally biased region" description="Polar residues" evidence="3">
    <location>
        <begin position="1038"/>
        <end position="1051"/>
    </location>
</feature>
<dbReference type="Pfam" id="PF00385">
    <property type="entry name" value="Chromo"/>
    <property type="match status" value="1"/>
</dbReference>
<feature type="compositionally biased region" description="Basic and acidic residues" evidence="3">
    <location>
        <begin position="246"/>
        <end position="257"/>
    </location>
</feature>
<dbReference type="Proteomes" id="UP001163846">
    <property type="component" value="Unassembled WGS sequence"/>
</dbReference>
<keyword evidence="6" id="KW-1185">Reference proteome</keyword>
<feature type="region of interest" description="Disordered" evidence="3">
    <location>
        <begin position="115"/>
        <end position="387"/>
    </location>
</feature>
<dbReference type="InterPro" id="IPR051219">
    <property type="entry name" value="Heterochromatin_chromo-domain"/>
</dbReference>
<feature type="compositionally biased region" description="Low complexity" evidence="3">
    <location>
        <begin position="159"/>
        <end position="171"/>
    </location>
</feature>
<dbReference type="CDD" id="cd18968">
    <property type="entry name" value="chromodomain"/>
    <property type="match status" value="1"/>
</dbReference>
<feature type="domain" description="Chromo" evidence="4">
    <location>
        <begin position="31"/>
        <end position="83"/>
    </location>
</feature>
<evidence type="ECO:0000313" key="5">
    <source>
        <dbReference type="EMBL" id="KAJ3844382.1"/>
    </source>
</evidence>
<dbReference type="GO" id="GO:0006338">
    <property type="term" value="P:chromatin remodeling"/>
    <property type="evidence" value="ECO:0007669"/>
    <property type="project" value="UniProtKB-ARBA"/>
</dbReference>
<dbReference type="InterPro" id="IPR023779">
    <property type="entry name" value="Chromodomain_CS"/>
</dbReference>
<feature type="compositionally biased region" description="Basic and acidic residues" evidence="3">
    <location>
        <begin position="118"/>
        <end position="141"/>
    </location>
</feature>
<keyword evidence="2" id="KW-0539">Nucleus</keyword>
<evidence type="ECO:0000256" key="3">
    <source>
        <dbReference type="SAM" id="MobiDB-lite"/>
    </source>
</evidence>
<dbReference type="SMART" id="SM00298">
    <property type="entry name" value="CHROMO"/>
    <property type="match status" value="1"/>
</dbReference>
<protein>
    <recommendedName>
        <fullName evidence="4">Chromo domain-containing protein</fullName>
    </recommendedName>
</protein>
<feature type="region of interest" description="Disordered" evidence="3">
    <location>
        <begin position="1"/>
        <end position="30"/>
    </location>
</feature>
<feature type="compositionally biased region" description="Pro residues" evidence="3">
    <location>
        <begin position="304"/>
        <end position="321"/>
    </location>
</feature>
<feature type="region of interest" description="Disordered" evidence="3">
    <location>
        <begin position="1032"/>
        <end position="1075"/>
    </location>
</feature>
<feature type="compositionally biased region" description="Acidic residues" evidence="3">
    <location>
        <begin position="12"/>
        <end position="30"/>
    </location>
</feature>
<dbReference type="PROSITE" id="PS50013">
    <property type="entry name" value="CHROMO_2"/>
    <property type="match status" value="1"/>
</dbReference>
<evidence type="ECO:0000256" key="2">
    <source>
        <dbReference type="ARBA" id="ARBA00023242"/>
    </source>
</evidence>
<dbReference type="GO" id="GO:0005634">
    <property type="term" value="C:nucleus"/>
    <property type="evidence" value="ECO:0007669"/>
    <property type="project" value="UniProtKB-SubCell"/>
</dbReference>
<evidence type="ECO:0000259" key="4">
    <source>
        <dbReference type="PROSITE" id="PS50013"/>
    </source>
</evidence>
<dbReference type="PROSITE" id="PS00598">
    <property type="entry name" value="CHROMO_1"/>
    <property type="match status" value="1"/>
</dbReference>
<comment type="subcellular location">
    <subcellularLocation>
        <location evidence="1">Nucleus</location>
    </subcellularLocation>
</comment>
<proteinExistence type="predicted"/>
<dbReference type="EMBL" id="MU805954">
    <property type="protein sequence ID" value="KAJ3844382.1"/>
    <property type="molecule type" value="Genomic_DNA"/>
</dbReference>
<reference evidence="5" key="1">
    <citation type="submission" date="2022-08" db="EMBL/GenBank/DDBJ databases">
        <authorList>
            <consortium name="DOE Joint Genome Institute"/>
            <person name="Min B."/>
            <person name="Riley R."/>
            <person name="Sierra-Patev S."/>
            <person name="Naranjo-Ortiz M."/>
            <person name="Looney B."/>
            <person name="Konkel Z."/>
            <person name="Slot J.C."/>
            <person name="Sakamoto Y."/>
            <person name="Steenwyk J.L."/>
            <person name="Rokas A."/>
            <person name="Carro J."/>
            <person name="Camarero S."/>
            <person name="Ferreira P."/>
            <person name="Molpeceres G."/>
            <person name="Ruiz-Duenas F.J."/>
            <person name="Serrano A."/>
            <person name="Henrissat B."/>
            <person name="Drula E."/>
            <person name="Hughes K.W."/>
            <person name="Mata J.L."/>
            <person name="Ishikawa N.K."/>
            <person name="Vargas-Isla R."/>
            <person name="Ushijima S."/>
            <person name="Smith C.A."/>
            <person name="Ahrendt S."/>
            <person name="Andreopoulos W."/>
            <person name="He G."/>
            <person name="Labutti K."/>
            <person name="Lipzen A."/>
            <person name="Ng V."/>
            <person name="Sandor L."/>
            <person name="Barry K."/>
            <person name="Martinez A.T."/>
            <person name="Xiao Y."/>
            <person name="Gibbons J.G."/>
            <person name="Terashima K."/>
            <person name="Hibbett D.S."/>
            <person name="Grigoriev I.V."/>
        </authorList>
    </citation>
    <scope>NUCLEOTIDE SEQUENCE</scope>
    <source>
        <strain evidence="5">TFB9207</strain>
    </source>
</reference>
<comment type="caution">
    <text evidence="5">The sequence shown here is derived from an EMBL/GenBank/DDBJ whole genome shotgun (WGS) entry which is preliminary data.</text>
</comment>
<feature type="region of interest" description="Disordered" evidence="3">
    <location>
        <begin position="424"/>
        <end position="446"/>
    </location>
</feature>
<accession>A0AA38UMN6</accession>
<dbReference type="PANTHER" id="PTHR22812">
    <property type="entry name" value="CHROMOBOX PROTEIN"/>
    <property type="match status" value="1"/>
</dbReference>
<dbReference type="AlphaFoldDB" id="A0AA38UMN6"/>